<reference evidence="1" key="1">
    <citation type="journal article" date="2023" name="Mol. Ecol. Resour.">
        <title>Chromosome-level genome assembly of a triploid poplar Populus alba 'Berolinensis'.</title>
        <authorList>
            <person name="Chen S."/>
            <person name="Yu Y."/>
            <person name="Wang X."/>
            <person name="Wang S."/>
            <person name="Zhang T."/>
            <person name="Zhou Y."/>
            <person name="He R."/>
            <person name="Meng N."/>
            <person name="Wang Y."/>
            <person name="Liu W."/>
            <person name="Liu Z."/>
            <person name="Liu J."/>
            <person name="Guo Q."/>
            <person name="Huang H."/>
            <person name="Sederoff R.R."/>
            <person name="Wang G."/>
            <person name="Qu G."/>
            <person name="Chen S."/>
        </authorList>
    </citation>
    <scope>NUCLEOTIDE SEQUENCE</scope>
    <source>
        <strain evidence="1">SC-2020</strain>
    </source>
</reference>
<sequence length="62" mass="7093">MVFCLSGMETFQRKQVCGTGCRILCYNMQFIGSVTFNSRGFIMCARRSRRQAKHVECSFDVG</sequence>
<dbReference type="AlphaFoldDB" id="A0AAD6M6U6"/>
<organism evidence="1 2">
    <name type="scientific">Populus alba x Populus x berolinensis</name>
    <dbReference type="NCBI Taxonomy" id="444605"/>
    <lineage>
        <taxon>Eukaryota</taxon>
        <taxon>Viridiplantae</taxon>
        <taxon>Streptophyta</taxon>
        <taxon>Embryophyta</taxon>
        <taxon>Tracheophyta</taxon>
        <taxon>Spermatophyta</taxon>
        <taxon>Magnoliopsida</taxon>
        <taxon>eudicotyledons</taxon>
        <taxon>Gunneridae</taxon>
        <taxon>Pentapetalae</taxon>
        <taxon>rosids</taxon>
        <taxon>fabids</taxon>
        <taxon>Malpighiales</taxon>
        <taxon>Salicaceae</taxon>
        <taxon>Saliceae</taxon>
        <taxon>Populus</taxon>
    </lineage>
</organism>
<accession>A0AAD6M6U6</accession>
<dbReference type="EMBL" id="JAQIZT010000011">
    <property type="protein sequence ID" value="KAJ6980058.1"/>
    <property type="molecule type" value="Genomic_DNA"/>
</dbReference>
<protein>
    <submittedName>
        <fullName evidence="1">Uncharacterized protein</fullName>
    </submittedName>
</protein>
<keyword evidence="2" id="KW-1185">Reference proteome</keyword>
<name>A0AAD6M6U6_9ROSI</name>
<evidence type="ECO:0000313" key="1">
    <source>
        <dbReference type="EMBL" id="KAJ6980058.1"/>
    </source>
</evidence>
<evidence type="ECO:0000313" key="2">
    <source>
        <dbReference type="Proteomes" id="UP001164929"/>
    </source>
</evidence>
<comment type="caution">
    <text evidence="1">The sequence shown here is derived from an EMBL/GenBank/DDBJ whole genome shotgun (WGS) entry which is preliminary data.</text>
</comment>
<proteinExistence type="predicted"/>
<gene>
    <name evidence="1" type="ORF">NC653_028015</name>
</gene>
<dbReference type="Proteomes" id="UP001164929">
    <property type="component" value="Chromosome 11"/>
</dbReference>